<evidence type="ECO:0000256" key="3">
    <source>
        <dbReference type="ARBA" id="ARBA00022692"/>
    </source>
</evidence>
<dbReference type="AlphaFoldDB" id="E0VVY9"/>
<keyword evidence="4" id="KW-0732">Signal</keyword>
<evidence type="ECO:0000256" key="7">
    <source>
        <dbReference type="ARBA" id="ARBA00023180"/>
    </source>
</evidence>
<evidence type="ECO:0000256" key="4">
    <source>
        <dbReference type="ARBA" id="ARBA00022729"/>
    </source>
</evidence>
<dbReference type="RefSeq" id="XP_002430283.1">
    <property type="nucleotide sequence ID" value="XM_002430238.1"/>
</dbReference>
<dbReference type="GO" id="GO:0030431">
    <property type="term" value="P:sleep"/>
    <property type="evidence" value="ECO:0007669"/>
    <property type="project" value="InterPro"/>
</dbReference>
<dbReference type="EMBL" id="AAZO01005725">
    <property type="status" value="NOT_ANNOTATED_CDS"/>
    <property type="molecule type" value="Genomic_DNA"/>
</dbReference>
<dbReference type="Proteomes" id="UP000009046">
    <property type="component" value="Unassembled WGS sequence"/>
</dbReference>
<dbReference type="CTD" id="8238921"/>
<keyword evidence="2" id="KW-0336">GPI-anchor</keyword>
<reference evidence="10" key="3">
    <citation type="submission" date="2020-05" db="UniProtKB">
        <authorList>
            <consortium name="EnsemblMetazoa"/>
        </authorList>
    </citation>
    <scope>IDENTIFICATION</scope>
    <source>
        <strain evidence="10">USDA</strain>
    </source>
</reference>
<dbReference type="HOGENOM" id="CLU_126345_0_1_1"/>
<dbReference type="eggNOG" id="ENOG502SD52">
    <property type="taxonomic scope" value="Eukaryota"/>
</dbReference>
<organism>
    <name type="scientific">Pediculus humanus subsp. corporis</name>
    <name type="common">Body louse</name>
    <dbReference type="NCBI Taxonomy" id="121224"/>
    <lineage>
        <taxon>Eukaryota</taxon>
        <taxon>Metazoa</taxon>
        <taxon>Ecdysozoa</taxon>
        <taxon>Arthropoda</taxon>
        <taxon>Hexapoda</taxon>
        <taxon>Insecta</taxon>
        <taxon>Pterygota</taxon>
        <taxon>Neoptera</taxon>
        <taxon>Paraneoptera</taxon>
        <taxon>Psocodea</taxon>
        <taxon>Troctomorpha</taxon>
        <taxon>Phthiraptera</taxon>
        <taxon>Anoplura</taxon>
        <taxon>Pediculidae</taxon>
        <taxon>Pediculus</taxon>
    </lineage>
</organism>
<name>E0VVY9_PEDHC</name>
<dbReference type="VEuPathDB" id="VectorBase:PHUM471790"/>
<comment type="subcellular location">
    <subcellularLocation>
        <location evidence="1">Membrane</location>
        <topology evidence="1">Lipid-anchor</topology>
        <topology evidence="1">GPI-anchor</topology>
    </subcellularLocation>
</comment>
<protein>
    <submittedName>
        <fullName evidence="9 10">Uncharacterized protein</fullName>
    </submittedName>
</protein>
<dbReference type="PANTHER" id="PTHR33562">
    <property type="entry name" value="ATILLA, ISOFORM B-RELATED-RELATED"/>
    <property type="match status" value="1"/>
</dbReference>
<proteinExistence type="predicted"/>
<dbReference type="InterPro" id="IPR031424">
    <property type="entry name" value="QVR-like"/>
</dbReference>
<dbReference type="OrthoDB" id="6083863at2759"/>
<gene>
    <name evidence="10" type="primary">8238921</name>
    <name evidence="9" type="ORF">Phum_PHUM471790</name>
</gene>
<evidence type="ECO:0000313" key="10">
    <source>
        <dbReference type="EnsemblMetazoa" id="PHUM471790-PA"/>
    </source>
</evidence>
<dbReference type="GeneID" id="8238921"/>
<dbReference type="KEGG" id="phu:Phum_PHUM471790"/>
<evidence type="ECO:0000313" key="11">
    <source>
        <dbReference type="Proteomes" id="UP000009046"/>
    </source>
</evidence>
<keyword evidence="5" id="KW-1133">Transmembrane helix</keyword>
<evidence type="ECO:0000256" key="1">
    <source>
        <dbReference type="ARBA" id="ARBA00004589"/>
    </source>
</evidence>
<dbReference type="GO" id="GO:0098552">
    <property type="term" value="C:side of membrane"/>
    <property type="evidence" value="ECO:0007669"/>
    <property type="project" value="UniProtKB-KW"/>
</dbReference>
<reference evidence="9" key="1">
    <citation type="submission" date="2007-04" db="EMBL/GenBank/DDBJ databases">
        <title>Annotation of Pediculus humanus corporis strain USDA.</title>
        <authorList>
            <person name="Kirkness E."/>
            <person name="Hannick L."/>
            <person name="Hass B."/>
            <person name="Bruggner R."/>
            <person name="Lawson D."/>
            <person name="Bidwell S."/>
            <person name="Joardar V."/>
            <person name="Caler E."/>
            <person name="Walenz B."/>
            <person name="Inman J."/>
            <person name="Schobel S."/>
            <person name="Galinsky K."/>
            <person name="Amedeo P."/>
            <person name="Strausberg R."/>
        </authorList>
    </citation>
    <scope>NUCLEOTIDE SEQUENCE</scope>
    <source>
        <strain evidence="9">USDA</strain>
    </source>
</reference>
<dbReference type="GO" id="GO:0032222">
    <property type="term" value="P:regulation of synaptic transmission, cholinergic"/>
    <property type="evidence" value="ECO:0007669"/>
    <property type="project" value="InterPro"/>
</dbReference>
<keyword evidence="6" id="KW-0472">Membrane</keyword>
<dbReference type="Pfam" id="PF17064">
    <property type="entry name" value="QVR"/>
    <property type="match status" value="1"/>
</dbReference>
<dbReference type="EMBL" id="DS235816">
    <property type="protein sequence ID" value="EEB17545.1"/>
    <property type="molecule type" value="Genomic_DNA"/>
</dbReference>
<keyword evidence="8" id="KW-0449">Lipoprotein</keyword>
<reference evidence="9" key="2">
    <citation type="submission" date="2007-04" db="EMBL/GenBank/DDBJ databases">
        <title>The genome of the human body louse.</title>
        <authorList>
            <consortium name="The Human Body Louse Genome Consortium"/>
            <person name="Kirkness E."/>
            <person name="Walenz B."/>
            <person name="Hass B."/>
            <person name="Bruggner R."/>
            <person name="Strausberg R."/>
        </authorList>
    </citation>
    <scope>NUCLEOTIDE SEQUENCE</scope>
    <source>
        <strain evidence="9">USDA</strain>
    </source>
</reference>
<evidence type="ECO:0000256" key="2">
    <source>
        <dbReference type="ARBA" id="ARBA00022622"/>
    </source>
</evidence>
<dbReference type="InterPro" id="IPR050975">
    <property type="entry name" value="Sleep_regulator"/>
</dbReference>
<keyword evidence="11" id="KW-1185">Reference proteome</keyword>
<accession>E0VVY9</accession>
<dbReference type="PANTHER" id="PTHR33562:SF2">
    <property type="entry name" value="PROTEIN QUIVER"/>
    <property type="match status" value="1"/>
</dbReference>
<evidence type="ECO:0000256" key="6">
    <source>
        <dbReference type="ARBA" id="ARBA00023136"/>
    </source>
</evidence>
<dbReference type="CDD" id="cd23593">
    <property type="entry name" value="TFP_LU_ECD_Twit"/>
    <property type="match status" value="1"/>
</dbReference>
<evidence type="ECO:0000256" key="5">
    <source>
        <dbReference type="ARBA" id="ARBA00022989"/>
    </source>
</evidence>
<evidence type="ECO:0000256" key="8">
    <source>
        <dbReference type="ARBA" id="ARBA00023288"/>
    </source>
</evidence>
<dbReference type="EnsemblMetazoa" id="PHUM471790-RA">
    <property type="protein sequence ID" value="PHUM471790-PA"/>
    <property type="gene ID" value="PHUM471790"/>
</dbReference>
<sequence>MADGKEWKCQVIILEHNFKRIKSNSRRGTKCWECNSERDYNCRDPFNFTHFPLVDCDRKSAHNTYLQSYSVCRKIVHRVNGEAHVERSCAWEQAYDNNRPCSSARSTSYSTVEHCSTCNTDACNDGLVIKPGFSSLPMTLMAYLGAKYI</sequence>
<dbReference type="OMA" id="WECNSER"/>
<evidence type="ECO:0000313" key="9">
    <source>
        <dbReference type="EMBL" id="EEB17545.1"/>
    </source>
</evidence>
<dbReference type="InParanoid" id="E0VVY9"/>
<keyword evidence="3" id="KW-0812">Transmembrane</keyword>
<keyword evidence="7" id="KW-0325">Glycoprotein</keyword>